<dbReference type="PANTHER" id="PTHR10612:SF34">
    <property type="entry name" value="APOLIPOPROTEIN D"/>
    <property type="match status" value="1"/>
</dbReference>
<dbReference type="InterPro" id="IPR000566">
    <property type="entry name" value="Lipocln_cytosolic_FA-bd_dom"/>
</dbReference>
<proteinExistence type="predicted"/>
<reference evidence="3" key="1">
    <citation type="submission" date="2025-08" db="UniProtKB">
        <authorList>
            <consortium name="RefSeq"/>
        </authorList>
    </citation>
    <scope>IDENTIFICATION</scope>
</reference>
<dbReference type="GO" id="GO:0006629">
    <property type="term" value="P:lipid metabolic process"/>
    <property type="evidence" value="ECO:0007669"/>
    <property type="project" value="TreeGrafter"/>
</dbReference>
<organism evidence="3">
    <name type="scientific">Drosophila rhopaloa</name>
    <name type="common">Fruit fly</name>
    <dbReference type="NCBI Taxonomy" id="1041015"/>
    <lineage>
        <taxon>Eukaryota</taxon>
        <taxon>Metazoa</taxon>
        <taxon>Ecdysozoa</taxon>
        <taxon>Arthropoda</taxon>
        <taxon>Hexapoda</taxon>
        <taxon>Insecta</taxon>
        <taxon>Pterygota</taxon>
        <taxon>Neoptera</taxon>
        <taxon>Endopterygota</taxon>
        <taxon>Diptera</taxon>
        <taxon>Brachycera</taxon>
        <taxon>Muscomorpha</taxon>
        <taxon>Ephydroidea</taxon>
        <taxon>Drosophilidae</taxon>
        <taxon>Drosophila</taxon>
        <taxon>Sophophora</taxon>
    </lineage>
</organism>
<name>A0A6P4E3F2_DRORH</name>
<evidence type="ECO:0000256" key="1">
    <source>
        <dbReference type="SAM" id="SignalP"/>
    </source>
</evidence>
<evidence type="ECO:0000313" key="3">
    <source>
        <dbReference type="RefSeq" id="XP_016970984.1"/>
    </source>
</evidence>
<dbReference type="GO" id="GO:0000302">
    <property type="term" value="P:response to reactive oxygen species"/>
    <property type="evidence" value="ECO:0007669"/>
    <property type="project" value="TreeGrafter"/>
</dbReference>
<feature type="chain" id="PRO_5028460517" evidence="1">
    <location>
        <begin position="18"/>
        <end position="89"/>
    </location>
</feature>
<dbReference type="PANTHER" id="PTHR10612">
    <property type="entry name" value="APOLIPOPROTEIN D"/>
    <property type="match status" value="1"/>
</dbReference>
<dbReference type="RefSeq" id="XP_016970984.1">
    <property type="nucleotide sequence ID" value="XM_017115495.1"/>
</dbReference>
<dbReference type="Pfam" id="PF00061">
    <property type="entry name" value="Lipocalin"/>
    <property type="match status" value="1"/>
</dbReference>
<feature type="signal peptide" evidence="1">
    <location>
        <begin position="1"/>
        <end position="17"/>
    </location>
</feature>
<dbReference type="GO" id="GO:0005737">
    <property type="term" value="C:cytoplasm"/>
    <property type="evidence" value="ECO:0007669"/>
    <property type="project" value="TreeGrafter"/>
</dbReference>
<protein>
    <submittedName>
        <fullName evidence="3">Apolipoprotein D-like</fullName>
    </submittedName>
</protein>
<dbReference type="InterPro" id="IPR012674">
    <property type="entry name" value="Calycin"/>
</dbReference>
<gene>
    <name evidence="3" type="primary">LOC108038665</name>
</gene>
<evidence type="ECO:0000259" key="2">
    <source>
        <dbReference type="Pfam" id="PF00061"/>
    </source>
</evidence>
<accession>A0A6P4E3F2</accession>
<dbReference type="SUPFAM" id="SSF50814">
    <property type="entry name" value="Lipocalins"/>
    <property type="match status" value="1"/>
</dbReference>
<dbReference type="AlphaFoldDB" id="A0A6P4E3F2"/>
<feature type="domain" description="Lipocalin/cytosolic fatty-acid binding" evidence="2">
    <location>
        <begin position="13"/>
        <end position="85"/>
    </location>
</feature>
<feature type="non-terminal residue" evidence="3">
    <location>
        <position position="1"/>
    </location>
</feature>
<dbReference type="OrthoDB" id="565904at2759"/>
<keyword evidence="1" id="KW-0732">Signal</keyword>
<sequence length="89" mass="10218">AFICFFIQFILESLTKANYLVLGTDYKSYAVVYSCSNLTPLANFKFAWILTRQREPSTETIDVAKKILEENKISQAFLVDTLQKDCPKL</sequence>
<dbReference type="Gene3D" id="2.40.128.20">
    <property type="match status" value="1"/>
</dbReference>